<evidence type="ECO:0000259" key="7">
    <source>
        <dbReference type="Pfam" id="PF01490"/>
    </source>
</evidence>
<dbReference type="PANTHER" id="PTHR22950">
    <property type="entry name" value="AMINO ACID TRANSPORTER"/>
    <property type="match status" value="1"/>
</dbReference>
<dbReference type="Pfam" id="PF01490">
    <property type="entry name" value="Aa_trans"/>
    <property type="match status" value="1"/>
</dbReference>
<dbReference type="AlphaFoldDB" id="A0AA36JJZ0"/>
<feature type="domain" description="Amino acid transporter transmembrane" evidence="7">
    <location>
        <begin position="91"/>
        <end position="495"/>
    </location>
</feature>
<dbReference type="EMBL" id="CAUJNA010003657">
    <property type="protein sequence ID" value="CAJ1407069.1"/>
    <property type="molecule type" value="Genomic_DNA"/>
</dbReference>
<protein>
    <recommendedName>
        <fullName evidence="7">Amino acid transporter transmembrane domain-containing protein</fullName>
    </recommendedName>
</protein>
<reference evidence="8" key="1">
    <citation type="submission" date="2023-08" db="EMBL/GenBank/DDBJ databases">
        <authorList>
            <person name="Chen Y."/>
            <person name="Shah S."/>
            <person name="Dougan E. K."/>
            <person name="Thang M."/>
            <person name="Chan C."/>
        </authorList>
    </citation>
    <scope>NUCLEOTIDE SEQUENCE</scope>
</reference>
<dbReference type="Proteomes" id="UP001178507">
    <property type="component" value="Unassembled WGS sequence"/>
</dbReference>
<comment type="subcellular location">
    <subcellularLocation>
        <location evidence="1">Membrane</location>
        <topology evidence="1">Multi-pass membrane protein</topology>
    </subcellularLocation>
</comment>
<feature type="transmembrane region" description="Helical" evidence="6">
    <location>
        <begin position="417"/>
        <end position="435"/>
    </location>
</feature>
<comment type="caution">
    <text evidence="8">The sequence shown here is derived from an EMBL/GenBank/DDBJ whole genome shotgun (WGS) entry which is preliminary data.</text>
</comment>
<dbReference type="GO" id="GO:0016020">
    <property type="term" value="C:membrane"/>
    <property type="evidence" value="ECO:0007669"/>
    <property type="project" value="UniProtKB-SubCell"/>
</dbReference>
<keyword evidence="3 6" id="KW-1133">Transmembrane helix</keyword>
<feature type="compositionally biased region" description="Acidic residues" evidence="5">
    <location>
        <begin position="1"/>
        <end position="12"/>
    </location>
</feature>
<dbReference type="GO" id="GO:0015179">
    <property type="term" value="F:L-amino acid transmembrane transporter activity"/>
    <property type="evidence" value="ECO:0007669"/>
    <property type="project" value="TreeGrafter"/>
</dbReference>
<evidence type="ECO:0000256" key="5">
    <source>
        <dbReference type="SAM" id="MobiDB-lite"/>
    </source>
</evidence>
<evidence type="ECO:0000313" key="9">
    <source>
        <dbReference type="Proteomes" id="UP001178507"/>
    </source>
</evidence>
<keyword evidence="4 6" id="KW-0472">Membrane</keyword>
<evidence type="ECO:0000256" key="6">
    <source>
        <dbReference type="SAM" id="Phobius"/>
    </source>
</evidence>
<sequence length="534" mass="57230">MPAEEGAEEEHEEGLLTGHAGTETEAAEPEETPREVPSPSLPGYEREGDLETLSELSEAPTENLANPGSQSRWKPDMALFYPLLHSGRQTRCEAMLNLLNNLLGAGLLTMPKAMAEAGLITGLAAMGIVAVANRYTLLQVLWMSHSVLSNEECSYPELGRHVFGQKGLIAVLVSYLVFTLGILSSYLIVLVDLLALTALRGAPRLLLVFFAVLMCTPAALLRSLRHVALVSAVCMLGVGCLVVVLTSVSVRDVLSGDMENAPIEMAGNAGDVDLFRGDLRRFLSGTALFSLQFSVQAGGIEVLSRVDHGQNEEAPNSMSSLLAAERISEVAFTLALFLSATLGTAAYLRFGDKVAGNVLLDFNPSYAPLLVSWISYGFVVVCSFAFIMVPCRLAALDVLALRRRDNPSIESVPKERFMSLTAALLGVCAVVAWTVTDLSHVLKFVGVWATMALAFVLPCSFLIELRRRQEGVSVFSSANLVDLVLIAFGLCVACAALLDLFAPSTPTPHRVFVPNMAEVGGTFPTSQVVLDPDA</sequence>
<evidence type="ECO:0000313" key="8">
    <source>
        <dbReference type="EMBL" id="CAJ1407069.1"/>
    </source>
</evidence>
<feature type="region of interest" description="Disordered" evidence="5">
    <location>
        <begin position="1"/>
        <end position="70"/>
    </location>
</feature>
<feature type="transmembrane region" description="Helical" evidence="6">
    <location>
        <begin position="117"/>
        <end position="137"/>
    </location>
</feature>
<feature type="transmembrane region" description="Helical" evidence="6">
    <location>
        <begin position="483"/>
        <end position="502"/>
    </location>
</feature>
<evidence type="ECO:0000256" key="3">
    <source>
        <dbReference type="ARBA" id="ARBA00022989"/>
    </source>
</evidence>
<feature type="transmembrane region" description="Helical" evidence="6">
    <location>
        <begin position="441"/>
        <end position="463"/>
    </location>
</feature>
<name>A0AA36JJZ0_9DINO</name>
<feature type="transmembrane region" description="Helical" evidence="6">
    <location>
        <begin position="168"/>
        <end position="193"/>
    </location>
</feature>
<dbReference type="InterPro" id="IPR013057">
    <property type="entry name" value="AA_transpt_TM"/>
</dbReference>
<keyword evidence="9" id="KW-1185">Reference proteome</keyword>
<feature type="transmembrane region" description="Helical" evidence="6">
    <location>
        <begin position="227"/>
        <end position="248"/>
    </location>
</feature>
<evidence type="ECO:0000256" key="1">
    <source>
        <dbReference type="ARBA" id="ARBA00004141"/>
    </source>
</evidence>
<feature type="transmembrane region" description="Helical" evidence="6">
    <location>
        <begin position="205"/>
        <end position="221"/>
    </location>
</feature>
<feature type="transmembrane region" description="Helical" evidence="6">
    <location>
        <begin position="370"/>
        <end position="396"/>
    </location>
</feature>
<organism evidence="8 9">
    <name type="scientific">Effrenium voratum</name>
    <dbReference type="NCBI Taxonomy" id="2562239"/>
    <lineage>
        <taxon>Eukaryota</taxon>
        <taxon>Sar</taxon>
        <taxon>Alveolata</taxon>
        <taxon>Dinophyceae</taxon>
        <taxon>Suessiales</taxon>
        <taxon>Symbiodiniaceae</taxon>
        <taxon>Effrenium</taxon>
    </lineage>
</organism>
<evidence type="ECO:0000256" key="2">
    <source>
        <dbReference type="ARBA" id="ARBA00022692"/>
    </source>
</evidence>
<accession>A0AA36JJZ0</accession>
<gene>
    <name evidence="8" type="ORF">EVOR1521_LOCUS28864</name>
</gene>
<keyword evidence="2 6" id="KW-0812">Transmembrane</keyword>
<feature type="compositionally biased region" description="Low complexity" evidence="5">
    <location>
        <begin position="15"/>
        <end position="24"/>
    </location>
</feature>
<proteinExistence type="predicted"/>
<feature type="transmembrane region" description="Helical" evidence="6">
    <location>
        <begin position="330"/>
        <end position="350"/>
    </location>
</feature>
<evidence type="ECO:0000256" key="4">
    <source>
        <dbReference type="ARBA" id="ARBA00023136"/>
    </source>
</evidence>